<evidence type="ECO:0000313" key="1">
    <source>
        <dbReference type="EMBL" id="VCW97325.1"/>
    </source>
</evidence>
<evidence type="ECO:0000313" key="2">
    <source>
        <dbReference type="Proteomes" id="UP000269945"/>
    </source>
</evidence>
<dbReference type="EMBL" id="CYRY02021379">
    <property type="protein sequence ID" value="VCW97325.1"/>
    <property type="molecule type" value="Genomic_DNA"/>
</dbReference>
<dbReference type="AlphaFoldDB" id="A0A9X9LVE9"/>
<organism evidence="1 2">
    <name type="scientific">Gulo gulo</name>
    <name type="common">Wolverine</name>
    <name type="synonym">Gluton</name>
    <dbReference type="NCBI Taxonomy" id="48420"/>
    <lineage>
        <taxon>Eukaryota</taxon>
        <taxon>Metazoa</taxon>
        <taxon>Chordata</taxon>
        <taxon>Craniata</taxon>
        <taxon>Vertebrata</taxon>
        <taxon>Euteleostomi</taxon>
        <taxon>Mammalia</taxon>
        <taxon>Eutheria</taxon>
        <taxon>Laurasiatheria</taxon>
        <taxon>Carnivora</taxon>
        <taxon>Caniformia</taxon>
        <taxon>Musteloidea</taxon>
        <taxon>Mustelidae</taxon>
        <taxon>Guloninae</taxon>
        <taxon>Gulo</taxon>
    </lineage>
</organism>
<proteinExistence type="predicted"/>
<accession>A0A9X9LVE9</accession>
<gene>
    <name evidence="1" type="ORF">BN2614_LOCUS2</name>
</gene>
<protein>
    <submittedName>
        <fullName evidence="1">Uncharacterized protein</fullName>
    </submittedName>
</protein>
<reference evidence="1 2" key="1">
    <citation type="submission" date="2018-10" db="EMBL/GenBank/DDBJ databases">
        <authorList>
            <person name="Ekblom R."/>
            <person name="Jareborg N."/>
        </authorList>
    </citation>
    <scope>NUCLEOTIDE SEQUENCE [LARGE SCALE GENOMIC DNA]</scope>
    <source>
        <tissue evidence="1">Muscle</tissue>
    </source>
</reference>
<dbReference type="Proteomes" id="UP000269945">
    <property type="component" value="Unassembled WGS sequence"/>
</dbReference>
<comment type="caution">
    <text evidence="1">The sequence shown here is derived from an EMBL/GenBank/DDBJ whole genome shotgun (WGS) entry which is preliminary data.</text>
</comment>
<keyword evidence="2" id="KW-1185">Reference proteome</keyword>
<sequence length="19" mass="2141">MCHPPTVALSLWRKGFPSI</sequence>
<name>A0A9X9LVE9_GULGU</name>